<proteinExistence type="predicted"/>
<gene>
    <name evidence="1" type="ORF">SAMN04490209_4161</name>
</gene>
<sequence length="616" mass="71575">MSLRKLQYVDLEEIKNSNDLNWLLENNAPENIVIYSEKKKSIIDIGGISYIKRTRHRRRYEVNLSSLCPERALLTKEIILHLASLLTRKVVKPASVRTRIYEGIYFFDWYDEKKSPLTLKKNDFELLFREYSFYLHYCVTNGQLGPVAGCNRQSSAQALLIWASGDTETNVGRGAFMLSRPQSSCEAPLKKNVDRALNLALHLFNQLGNFVTQNLNYPFLLKLPNESAWVIPATRWIYTKHRLLDRYNHHNANWIWDYSNGQIHNSEWIQDFYGYQPSKAKSEHFKVANRLFIANNDAYHPRRLKLASWAYNSFMVMLFAVTGANLSVFIDLPWNNNITLQPIRQGFRAFKNRAGHIVSYEIKSKFIPYFRKFIELRTFLLQGEDYPFLFFTIKKGIPTQITEDFIYVYFKLARDILDPELEPINASEFRKYKTEWSANNLNIEEGAKLAQNTEQVFSEKYSRGNRLIQATEITDYFTALANRVIENTRPSSKIPAGECAEINNPIKIINEIPPSCSTHICCIFCEHFLVHRNKEDIWKLLSIKHICSDLTKSAQLGNEETIRLVIIAIDSLITELATDMTTKVIVDECSSLIEEGYLSDYWQQYLDLLIKLGLVQ</sequence>
<dbReference type="Proteomes" id="UP000182085">
    <property type="component" value="Chromosome I"/>
</dbReference>
<dbReference type="EMBL" id="LT629801">
    <property type="protein sequence ID" value="SDV13849.1"/>
    <property type="molecule type" value="Genomic_DNA"/>
</dbReference>
<protein>
    <submittedName>
        <fullName evidence="1">Uncharacterized protein</fullName>
    </submittedName>
</protein>
<evidence type="ECO:0000313" key="2">
    <source>
        <dbReference type="Proteomes" id="UP000182085"/>
    </source>
</evidence>
<accession>A0AAE8L0Z6</accession>
<dbReference type="RefSeq" id="WP_146374990.1">
    <property type="nucleotide sequence ID" value="NZ_BAAAEG010000001.1"/>
</dbReference>
<organism evidence="1 2">
    <name type="scientific">Pseudomonas rhodesiae</name>
    <dbReference type="NCBI Taxonomy" id="76760"/>
    <lineage>
        <taxon>Bacteria</taxon>
        <taxon>Pseudomonadati</taxon>
        <taxon>Pseudomonadota</taxon>
        <taxon>Gammaproteobacteria</taxon>
        <taxon>Pseudomonadales</taxon>
        <taxon>Pseudomonadaceae</taxon>
        <taxon>Pseudomonas</taxon>
    </lineage>
</organism>
<name>A0AAE8L0Z6_9PSED</name>
<evidence type="ECO:0000313" key="1">
    <source>
        <dbReference type="EMBL" id="SDV13849.1"/>
    </source>
</evidence>
<dbReference type="AlphaFoldDB" id="A0AAE8L0Z6"/>
<reference evidence="1 2" key="1">
    <citation type="submission" date="2016-10" db="EMBL/GenBank/DDBJ databases">
        <authorList>
            <person name="Varghese N."/>
            <person name="Submissions S."/>
        </authorList>
    </citation>
    <scope>NUCLEOTIDE SEQUENCE [LARGE SCALE GENOMIC DNA]</scope>
    <source>
        <strain evidence="1 2">BS2777</strain>
    </source>
</reference>
<keyword evidence="2" id="KW-1185">Reference proteome</keyword>